<sequence length="121" mass="13271">MGIVRISHPTSRLSPSAIWEFAKIKISSEVGPRESHKPAAPPTPSPPAGSLSPAIIRQRFADRKDAESIVEPDGPNYLRVWIGLEDGTTDTSQPVNHDVVFISVDLENVRVISWFSKPDMA</sequence>
<evidence type="ECO:0000313" key="1">
    <source>
        <dbReference type="EMBL" id="KAI9900551.1"/>
    </source>
</evidence>
<proteinExistence type="predicted"/>
<keyword evidence="2" id="KW-1185">Reference proteome</keyword>
<accession>A0ACC0V331</accession>
<name>A0ACC0V331_9HYPO</name>
<dbReference type="EMBL" id="CM047943">
    <property type="protein sequence ID" value="KAI9900551.1"/>
    <property type="molecule type" value="Genomic_DNA"/>
</dbReference>
<protein>
    <submittedName>
        <fullName evidence="1">Uncharacterized protein</fullName>
    </submittedName>
</protein>
<dbReference type="Proteomes" id="UP001163324">
    <property type="component" value="Chromosome 4"/>
</dbReference>
<reference evidence="1" key="1">
    <citation type="submission" date="2022-10" db="EMBL/GenBank/DDBJ databases">
        <title>Complete Genome of Trichothecium roseum strain YXFP-22015, a Plant Pathogen Isolated from Citrus.</title>
        <authorList>
            <person name="Wang Y."/>
            <person name="Zhu L."/>
        </authorList>
    </citation>
    <scope>NUCLEOTIDE SEQUENCE</scope>
    <source>
        <strain evidence="1">YXFP-22015</strain>
    </source>
</reference>
<gene>
    <name evidence="1" type="ORF">N3K66_004813</name>
</gene>
<organism evidence="1 2">
    <name type="scientific">Trichothecium roseum</name>
    <dbReference type="NCBI Taxonomy" id="47278"/>
    <lineage>
        <taxon>Eukaryota</taxon>
        <taxon>Fungi</taxon>
        <taxon>Dikarya</taxon>
        <taxon>Ascomycota</taxon>
        <taxon>Pezizomycotina</taxon>
        <taxon>Sordariomycetes</taxon>
        <taxon>Hypocreomycetidae</taxon>
        <taxon>Hypocreales</taxon>
        <taxon>Hypocreales incertae sedis</taxon>
        <taxon>Trichothecium</taxon>
    </lineage>
</organism>
<evidence type="ECO:0000313" key="2">
    <source>
        <dbReference type="Proteomes" id="UP001163324"/>
    </source>
</evidence>
<comment type="caution">
    <text evidence="1">The sequence shown here is derived from an EMBL/GenBank/DDBJ whole genome shotgun (WGS) entry which is preliminary data.</text>
</comment>